<dbReference type="GO" id="GO:0006779">
    <property type="term" value="P:porphyrin-containing compound biosynthetic process"/>
    <property type="evidence" value="ECO:0007669"/>
    <property type="project" value="InterPro"/>
</dbReference>
<dbReference type="SUPFAM" id="SSF51726">
    <property type="entry name" value="UROD/MetE-like"/>
    <property type="match status" value="1"/>
</dbReference>
<name>A0A1M5BML5_9CLOT</name>
<dbReference type="Pfam" id="PF01208">
    <property type="entry name" value="URO-D"/>
    <property type="match status" value="1"/>
</dbReference>
<dbReference type="Gene3D" id="3.20.20.210">
    <property type="match status" value="1"/>
</dbReference>
<organism evidence="2 3">
    <name type="scientific">Lactonifactor longoviformis DSM 17459</name>
    <dbReference type="NCBI Taxonomy" id="1122155"/>
    <lineage>
        <taxon>Bacteria</taxon>
        <taxon>Bacillati</taxon>
        <taxon>Bacillota</taxon>
        <taxon>Clostridia</taxon>
        <taxon>Eubacteriales</taxon>
        <taxon>Clostridiaceae</taxon>
        <taxon>Lactonifactor</taxon>
    </lineage>
</organism>
<gene>
    <name evidence="2" type="ORF">SAMN02745158_03731</name>
</gene>
<evidence type="ECO:0000313" key="2">
    <source>
        <dbReference type="EMBL" id="SHF43748.1"/>
    </source>
</evidence>
<dbReference type="InterPro" id="IPR000257">
    <property type="entry name" value="Uroporphyrinogen_deCOase"/>
</dbReference>
<evidence type="ECO:0000313" key="3">
    <source>
        <dbReference type="Proteomes" id="UP000184245"/>
    </source>
</evidence>
<keyword evidence="3" id="KW-1185">Reference proteome</keyword>
<proteinExistence type="predicted"/>
<feature type="domain" description="Uroporphyrinogen decarboxylase (URO-D)" evidence="1">
    <location>
        <begin position="165"/>
        <end position="367"/>
    </location>
</feature>
<dbReference type="InterPro" id="IPR052024">
    <property type="entry name" value="Methanogen_methyltrans"/>
</dbReference>
<dbReference type="STRING" id="1122155.SAMN02745158_03731"/>
<dbReference type="PANTHER" id="PTHR47099:SF1">
    <property type="entry name" value="METHYLCOBAMIDE:COM METHYLTRANSFERASE MTBA"/>
    <property type="match status" value="1"/>
</dbReference>
<accession>A0A1M5BML5</accession>
<dbReference type="Proteomes" id="UP000184245">
    <property type="component" value="Unassembled WGS sequence"/>
</dbReference>
<dbReference type="PANTHER" id="PTHR47099">
    <property type="entry name" value="METHYLCOBAMIDE:COM METHYLTRANSFERASE MTBA"/>
    <property type="match status" value="1"/>
</dbReference>
<dbReference type="GO" id="GO:0004853">
    <property type="term" value="F:uroporphyrinogen decarboxylase activity"/>
    <property type="evidence" value="ECO:0007669"/>
    <property type="project" value="InterPro"/>
</dbReference>
<dbReference type="EMBL" id="FQVI01000028">
    <property type="protein sequence ID" value="SHF43748.1"/>
    <property type="molecule type" value="Genomic_DNA"/>
</dbReference>
<protein>
    <submittedName>
        <fullName evidence="2">Uroporphyrinogen decarboxylase</fullName>
    </submittedName>
</protein>
<evidence type="ECO:0000259" key="1">
    <source>
        <dbReference type="Pfam" id="PF01208"/>
    </source>
</evidence>
<sequence>METALNHQTPDRCPCDLTISPPAYQELCSYMGMAFEPYWWDSFNHAFPSPEMLEKLHVDVMHIPAYAFVPKGFDIHRDEFTDAWGVARKKIWDSETDFMYINASTPLAGIQDVEEVYAYHWPDPEELYDPDLAVPLVKSLYRDTDFALTTQFGGHLFEMGQFLLGFEDYLAYLYTEPEIAEAIMDKTREIQMKVETLVLQTIGKYLTYVRTCGEDVGTQNGPLISPDYYAAVVKPRHQAEWTHMKSEFRKQNPQGKVAVHTCGGVYPFIQHFVDAGADILNPVQPTAAGMDTARIGREFGDRICFHGGVDSVNVLMNGTTEEVKREVKKRIEDLGAHGGYICAPSHNIQSGVPCENVIALYEAVQEYGSYR</sequence>
<reference evidence="2 3" key="1">
    <citation type="submission" date="2016-11" db="EMBL/GenBank/DDBJ databases">
        <authorList>
            <person name="Jaros S."/>
            <person name="Januszkiewicz K."/>
            <person name="Wedrychowicz H."/>
        </authorList>
    </citation>
    <scope>NUCLEOTIDE SEQUENCE [LARGE SCALE GENOMIC DNA]</scope>
    <source>
        <strain evidence="2 3">DSM 17459</strain>
    </source>
</reference>
<dbReference type="AlphaFoldDB" id="A0A1M5BML5"/>
<dbReference type="InterPro" id="IPR038071">
    <property type="entry name" value="UROD/MetE-like_sf"/>
</dbReference>